<keyword evidence="3" id="KW-0408">Iron</keyword>
<dbReference type="SUPFAM" id="SSF50022">
    <property type="entry name" value="ISP domain"/>
    <property type="match status" value="1"/>
</dbReference>
<dbReference type="Proteomes" id="UP000320773">
    <property type="component" value="Unassembled WGS sequence"/>
</dbReference>
<name>A0A543G3Y5_9FLAO</name>
<dbReference type="EMBL" id="VFPJ01000001">
    <property type="protein sequence ID" value="TQM40799.1"/>
    <property type="molecule type" value="Genomic_DNA"/>
</dbReference>
<accession>A0A543G3Y5</accession>
<dbReference type="AlphaFoldDB" id="A0A543G3Y5"/>
<evidence type="ECO:0000256" key="4">
    <source>
        <dbReference type="ARBA" id="ARBA00023014"/>
    </source>
</evidence>
<reference evidence="6 7" key="1">
    <citation type="submission" date="2019-06" db="EMBL/GenBank/DDBJ databases">
        <title>Genomic Encyclopedia of Archaeal and Bacterial Type Strains, Phase II (KMG-II): from individual species to whole genera.</title>
        <authorList>
            <person name="Goeker M."/>
        </authorList>
    </citation>
    <scope>NUCLEOTIDE SEQUENCE [LARGE SCALE GENOMIC DNA]</scope>
    <source>
        <strain evidence="6 7">DSM 24789</strain>
    </source>
</reference>
<proteinExistence type="predicted"/>
<dbReference type="InterPro" id="IPR017941">
    <property type="entry name" value="Rieske_2Fe-2S"/>
</dbReference>
<sequence length="154" mass="17043">MMVFRKLIEHITSSFYKKIVVFIFIGCLFSCSKETINNSNPYLPNYTFTYNVDLNLPSHSNLQFAGNGITVTTQGVGVRGVFVFNTGSGYTAWDMACPNQSLSSCSTMTLSGINAVCPCDDKKYSLYTGQSAGMTYPLKAYRVEVNGTVLRIYN</sequence>
<evidence type="ECO:0000256" key="1">
    <source>
        <dbReference type="ARBA" id="ARBA00022714"/>
    </source>
</evidence>
<protein>
    <submittedName>
        <fullName evidence="6">Nitrite reductase/ring-hydroxylating ferredoxin subunit</fullName>
    </submittedName>
</protein>
<evidence type="ECO:0000313" key="6">
    <source>
        <dbReference type="EMBL" id="TQM40799.1"/>
    </source>
</evidence>
<organism evidence="6 7">
    <name type="scientific">Flavobacterium branchiophilum</name>
    <dbReference type="NCBI Taxonomy" id="55197"/>
    <lineage>
        <taxon>Bacteria</taxon>
        <taxon>Pseudomonadati</taxon>
        <taxon>Bacteroidota</taxon>
        <taxon>Flavobacteriia</taxon>
        <taxon>Flavobacteriales</taxon>
        <taxon>Flavobacteriaceae</taxon>
        <taxon>Flavobacterium</taxon>
    </lineage>
</organism>
<keyword evidence="4" id="KW-0411">Iron-sulfur</keyword>
<gene>
    <name evidence="6" type="ORF">BC670_1709</name>
</gene>
<dbReference type="Gene3D" id="2.102.10.10">
    <property type="entry name" value="Rieske [2Fe-2S] iron-sulphur domain"/>
    <property type="match status" value="1"/>
</dbReference>
<keyword evidence="1" id="KW-0001">2Fe-2S</keyword>
<dbReference type="PROSITE" id="PS51296">
    <property type="entry name" value="RIESKE"/>
    <property type="match status" value="1"/>
</dbReference>
<evidence type="ECO:0000256" key="2">
    <source>
        <dbReference type="ARBA" id="ARBA00022723"/>
    </source>
</evidence>
<dbReference type="RefSeq" id="WP_089079446.1">
    <property type="nucleotide sequence ID" value="NZ_VFPJ01000001.1"/>
</dbReference>
<evidence type="ECO:0000313" key="7">
    <source>
        <dbReference type="Proteomes" id="UP000320773"/>
    </source>
</evidence>
<dbReference type="GO" id="GO:0046872">
    <property type="term" value="F:metal ion binding"/>
    <property type="evidence" value="ECO:0007669"/>
    <property type="project" value="UniProtKB-KW"/>
</dbReference>
<comment type="caution">
    <text evidence="6">The sequence shown here is derived from an EMBL/GenBank/DDBJ whole genome shotgun (WGS) entry which is preliminary data.</text>
</comment>
<feature type="domain" description="Rieske" evidence="5">
    <location>
        <begin position="54"/>
        <end position="152"/>
    </location>
</feature>
<dbReference type="GO" id="GO:0051537">
    <property type="term" value="F:2 iron, 2 sulfur cluster binding"/>
    <property type="evidence" value="ECO:0007669"/>
    <property type="project" value="UniProtKB-KW"/>
</dbReference>
<dbReference type="InterPro" id="IPR036922">
    <property type="entry name" value="Rieske_2Fe-2S_sf"/>
</dbReference>
<evidence type="ECO:0000256" key="3">
    <source>
        <dbReference type="ARBA" id="ARBA00023004"/>
    </source>
</evidence>
<keyword evidence="2" id="KW-0479">Metal-binding</keyword>
<evidence type="ECO:0000259" key="5">
    <source>
        <dbReference type="PROSITE" id="PS51296"/>
    </source>
</evidence>